<dbReference type="PROSITE" id="PS00174">
    <property type="entry name" value="P_GLUCOSE_ISOMERASE_2"/>
    <property type="match status" value="1"/>
</dbReference>
<keyword evidence="5 7" id="KW-0413">Isomerase</keyword>
<organism evidence="9 10">
    <name type="scientific">Legionella jordanis</name>
    <dbReference type="NCBI Taxonomy" id="456"/>
    <lineage>
        <taxon>Bacteria</taxon>
        <taxon>Pseudomonadati</taxon>
        <taxon>Pseudomonadota</taxon>
        <taxon>Gammaproteobacteria</taxon>
        <taxon>Legionellales</taxon>
        <taxon>Legionellaceae</taxon>
        <taxon>Legionella</taxon>
    </lineage>
</organism>
<name>A0A0W0VFK6_9GAMM</name>
<comment type="similarity">
    <text evidence="2 7 8">Belongs to the GPI family.</text>
</comment>
<dbReference type="NCBIfam" id="NF001211">
    <property type="entry name" value="PRK00179.1"/>
    <property type="match status" value="1"/>
</dbReference>
<dbReference type="InterPro" id="IPR018189">
    <property type="entry name" value="Phosphoglucose_isomerase_CS"/>
</dbReference>
<dbReference type="UniPathway" id="UPA00138"/>
<dbReference type="GO" id="GO:0006094">
    <property type="term" value="P:gluconeogenesis"/>
    <property type="evidence" value="ECO:0007669"/>
    <property type="project" value="UniProtKB-UniRule"/>
</dbReference>
<comment type="catalytic activity">
    <reaction evidence="6 7 8">
        <text>alpha-D-glucose 6-phosphate = beta-D-fructose 6-phosphate</text>
        <dbReference type="Rhea" id="RHEA:11816"/>
        <dbReference type="ChEBI" id="CHEBI:57634"/>
        <dbReference type="ChEBI" id="CHEBI:58225"/>
        <dbReference type="EC" id="5.3.1.9"/>
    </reaction>
</comment>
<comment type="pathway">
    <text evidence="1 7 8">Carbohydrate degradation; glycolysis; D-glyceraldehyde 3-phosphate and glycerone phosphate from D-glucose: step 2/4.</text>
</comment>
<dbReference type="PANTHER" id="PTHR11469">
    <property type="entry name" value="GLUCOSE-6-PHOSPHATE ISOMERASE"/>
    <property type="match status" value="1"/>
</dbReference>
<evidence type="ECO:0000256" key="4">
    <source>
        <dbReference type="ARBA" id="ARBA00023152"/>
    </source>
</evidence>
<dbReference type="Pfam" id="PF00342">
    <property type="entry name" value="PGI"/>
    <property type="match status" value="1"/>
</dbReference>
<keyword evidence="4 7" id="KW-0324">Glycolysis</keyword>
<dbReference type="GO" id="GO:0051156">
    <property type="term" value="P:glucose 6-phosphate metabolic process"/>
    <property type="evidence" value="ECO:0007669"/>
    <property type="project" value="TreeGrafter"/>
</dbReference>
<dbReference type="GO" id="GO:0048029">
    <property type="term" value="F:monosaccharide binding"/>
    <property type="evidence" value="ECO:0007669"/>
    <property type="project" value="TreeGrafter"/>
</dbReference>
<dbReference type="SUPFAM" id="SSF53697">
    <property type="entry name" value="SIS domain"/>
    <property type="match status" value="1"/>
</dbReference>
<feature type="active site" description="Proton donor" evidence="7">
    <location>
        <position position="348"/>
    </location>
</feature>
<dbReference type="Proteomes" id="UP000055035">
    <property type="component" value="Unassembled WGS sequence"/>
</dbReference>
<dbReference type="PANTHER" id="PTHR11469:SF1">
    <property type="entry name" value="GLUCOSE-6-PHOSPHATE ISOMERASE"/>
    <property type="match status" value="1"/>
</dbReference>
<dbReference type="InterPro" id="IPR046348">
    <property type="entry name" value="SIS_dom_sf"/>
</dbReference>
<comment type="pathway">
    <text evidence="7">Carbohydrate biosynthesis; gluconeogenesis.</text>
</comment>
<evidence type="ECO:0000313" key="10">
    <source>
        <dbReference type="Proteomes" id="UP000055035"/>
    </source>
</evidence>
<dbReference type="UniPathway" id="UPA00109">
    <property type="reaction ID" value="UER00181"/>
</dbReference>
<keyword evidence="10" id="KW-1185">Reference proteome</keyword>
<dbReference type="InterPro" id="IPR035482">
    <property type="entry name" value="SIS_PGI_2"/>
</dbReference>
<dbReference type="CDD" id="cd05016">
    <property type="entry name" value="SIS_PGI_2"/>
    <property type="match status" value="1"/>
</dbReference>
<evidence type="ECO:0000256" key="7">
    <source>
        <dbReference type="HAMAP-Rule" id="MF_00473"/>
    </source>
</evidence>
<dbReference type="PRINTS" id="PR00662">
    <property type="entry name" value="G6PISOMERASE"/>
</dbReference>
<dbReference type="CDD" id="cd05015">
    <property type="entry name" value="SIS_PGI_1"/>
    <property type="match status" value="1"/>
</dbReference>
<evidence type="ECO:0000256" key="1">
    <source>
        <dbReference type="ARBA" id="ARBA00004926"/>
    </source>
</evidence>
<dbReference type="PROSITE" id="PS00765">
    <property type="entry name" value="P_GLUCOSE_ISOMERASE_1"/>
    <property type="match status" value="1"/>
</dbReference>
<comment type="subcellular location">
    <subcellularLocation>
        <location evidence="7">Cytoplasm</location>
    </subcellularLocation>
</comment>
<dbReference type="Gene3D" id="3.40.50.10490">
    <property type="entry name" value="Glucose-6-phosphate isomerase like protein, domain 1"/>
    <property type="match status" value="2"/>
</dbReference>
<evidence type="ECO:0000256" key="3">
    <source>
        <dbReference type="ARBA" id="ARBA00022432"/>
    </source>
</evidence>
<evidence type="ECO:0000313" key="9">
    <source>
        <dbReference type="EMBL" id="KTD18947.1"/>
    </source>
</evidence>
<keyword evidence="7" id="KW-0963">Cytoplasm</keyword>
<dbReference type="GO" id="GO:0006096">
    <property type="term" value="P:glycolytic process"/>
    <property type="evidence" value="ECO:0007669"/>
    <property type="project" value="UniProtKB-UniRule"/>
</dbReference>
<evidence type="ECO:0000256" key="8">
    <source>
        <dbReference type="RuleBase" id="RU000612"/>
    </source>
</evidence>
<dbReference type="EC" id="5.3.1.9" evidence="7"/>
<comment type="function">
    <text evidence="7">Catalyzes the reversible isomerization of glucose-6-phosphate to fructose-6-phosphate.</text>
</comment>
<evidence type="ECO:0000256" key="6">
    <source>
        <dbReference type="ARBA" id="ARBA00029321"/>
    </source>
</evidence>
<dbReference type="STRING" id="456.Ljor_0170"/>
<dbReference type="InterPro" id="IPR001672">
    <property type="entry name" value="G6P_Isomerase"/>
</dbReference>
<evidence type="ECO:0000256" key="2">
    <source>
        <dbReference type="ARBA" id="ARBA00006604"/>
    </source>
</evidence>
<feature type="active site" evidence="7">
    <location>
        <position position="483"/>
    </location>
</feature>
<gene>
    <name evidence="7" type="primary">pgi</name>
    <name evidence="9" type="ORF">Ljor_0170</name>
</gene>
<dbReference type="GO" id="GO:0005829">
    <property type="term" value="C:cytosol"/>
    <property type="evidence" value="ECO:0007669"/>
    <property type="project" value="TreeGrafter"/>
</dbReference>
<reference evidence="9 10" key="1">
    <citation type="submission" date="2015-11" db="EMBL/GenBank/DDBJ databases">
        <title>Genomic analysis of 38 Legionella species identifies large and diverse effector repertoires.</title>
        <authorList>
            <person name="Burstein D."/>
            <person name="Amaro F."/>
            <person name="Zusman T."/>
            <person name="Lifshitz Z."/>
            <person name="Cohen O."/>
            <person name="Gilbert J.A."/>
            <person name="Pupko T."/>
            <person name="Shuman H.A."/>
            <person name="Segal G."/>
        </authorList>
    </citation>
    <scope>NUCLEOTIDE SEQUENCE [LARGE SCALE GENOMIC DNA]</scope>
    <source>
        <strain evidence="9 10">BL-540</strain>
    </source>
</reference>
<protein>
    <recommendedName>
        <fullName evidence="7">Glucose-6-phosphate isomerase</fullName>
        <shortName evidence="7">GPI</shortName>
        <ecNumber evidence="7">5.3.1.9</ecNumber>
    </recommendedName>
    <alternativeName>
        <fullName evidence="7">Phosphoglucose isomerase</fullName>
        <shortName evidence="7">PGI</shortName>
    </alternativeName>
    <alternativeName>
        <fullName evidence="7">Phosphohexose isomerase</fullName>
        <shortName evidence="7">PHI</shortName>
    </alternativeName>
</protein>
<dbReference type="GO" id="GO:0097367">
    <property type="term" value="F:carbohydrate derivative binding"/>
    <property type="evidence" value="ECO:0007669"/>
    <property type="project" value="InterPro"/>
</dbReference>
<feature type="active site" evidence="7">
    <location>
        <position position="379"/>
    </location>
</feature>
<dbReference type="HAMAP" id="MF_00473">
    <property type="entry name" value="G6P_isomerase"/>
    <property type="match status" value="1"/>
</dbReference>
<dbReference type="AlphaFoldDB" id="A0A0W0VFK6"/>
<dbReference type="InterPro" id="IPR035476">
    <property type="entry name" value="SIS_PGI_1"/>
</dbReference>
<evidence type="ECO:0000256" key="5">
    <source>
        <dbReference type="ARBA" id="ARBA00023235"/>
    </source>
</evidence>
<sequence length="492" mass="55014">MRMKQLTELNSWIELEKHVQTIRLATVNELKSSAHRNQALNISTQNIHLDLSKQRLNTSSVELLLALAEECQLRNKIHALMSGEIVNRSENRPALHTALRAPAKESIFVNGHNIIPEVQAAREAMKDISEKIRSGKWLGFSGKPIQDVVNIGIGGSDLGPRFLIKALAHLVDERLNYHFVSDVDPYALANVTKKLNPETTLFIVSSKSFTTRETLYNAKKALAWLDNPQHIDKHFIAVTAHGQRAKEFGFNQVLPIWDWVGGRFSLCSAVSLIAAIAIGYEAFSQLLEGAHHMDEHFKNASFEQNIPVMLALAGIWNNNFLHIPNLLMLVYAQQLEYFVSYVQQLDMESNGKSIDQTGRALNYSTGPLVWGGLGNQAQHSYYQLLCQGTHKVALDFISLKSFSSEIINEMSHAKQRILAYGVDNPLDPNGYIPGNQPLNHIELTDCSPFTLGQLVAMYEHKIYAQSVIWNINAFDQPGVESAKKQSAPSTII</sequence>
<proteinExistence type="inferred from homology"/>
<keyword evidence="3 7" id="KW-0312">Gluconeogenesis</keyword>
<dbReference type="EMBL" id="LNYJ01000003">
    <property type="protein sequence ID" value="KTD18947.1"/>
    <property type="molecule type" value="Genomic_DNA"/>
</dbReference>
<dbReference type="PROSITE" id="PS51463">
    <property type="entry name" value="P_GLUCOSE_ISOMERASE_3"/>
    <property type="match status" value="1"/>
</dbReference>
<accession>A0A0W0VFK6</accession>
<comment type="caution">
    <text evidence="9">The sequence shown here is derived from an EMBL/GenBank/DDBJ whole genome shotgun (WGS) entry which is preliminary data.</text>
</comment>
<dbReference type="PATRIC" id="fig|456.5.peg.187"/>
<dbReference type="GO" id="GO:0004347">
    <property type="term" value="F:glucose-6-phosphate isomerase activity"/>
    <property type="evidence" value="ECO:0007669"/>
    <property type="project" value="UniProtKB-UniRule"/>
</dbReference>